<evidence type="ECO:0000259" key="10">
    <source>
        <dbReference type="PROSITE" id="PS50268"/>
    </source>
</evidence>
<keyword evidence="7" id="KW-0472">Membrane</keyword>
<keyword evidence="5" id="KW-0130">Cell adhesion</keyword>
<dbReference type="GO" id="GO:0005886">
    <property type="term" value="C:plasma membrane"/>
    <property type="evidence" value="ECO:0007669"/>
    <property type="project" value="InterPro"/>
</dbReference>
<dbReference type="PRINTS" id="PR00205">
    <property type="entry name" value="CADHERIN"/>
</dbReference>
<reference evidence="11" key="1">
    <citation type="journal article" date="2023" name="bioRxiv">
        <title>Scaffold-level genome assemblies of two parasitoid biocontrol wasps reveal the parthenogenesis mechanism and an associated novel virus.</title>
        <authorList>
            <person name="Inwood S."/>
            <person name="Skelly J."/>
            <person name="Guhlin J."/>
            <person name="Harrop T."/>
            <person name="Goldson S."/>
            <person name="Dearden P."/>
        </authorList>
    </citation>
    <scope>NUCLEOTIDE SEQUENCE</scope>
    <source>
        <strain evidence="11">Lincoln</strain>
        <tissue evidence="11">Whole body</tissue>
    </source>
</reference>
<evidence type="ECO:0000256" key="6">
    <source>
        <dbReference type="ARBA" id="ARBA00022989"/>
    </source>
</evidence>
<dbReference type="PROSITE" id="PS50268">
    <property type="entry name" value="CADHERIN_2"/>
    <property type="match status" value="2"/>
</dbReference>
<evidence type="ECO:0000256" key="8">
    <source>
        <dbReference type="ARBA" id="ARBA00023180"/>
    </source>
</evidence>
<dbReference type="GO" id="GO:0005509">
    <property type="term" value="F:calcium ion binding"/>
    <property type="evidence" value="ECO:0007669"/>
    <property type="project" value="UniProtKB-UniRule"/>
</dbReference>
<dbReference type="Gene3D" id="2.60.40.60">
    <property type="entry name" value="Cadherins"/>
    <property type="match status" value="2"/>
</dbReference>
<dbReference type="InterPro" id="IPR002126">
    <property type="entry name" value="Cadherin-like_dom"/>
</dbReference>
<evidence type="ECO:0000313" key="12">
    <source>
        <dbReference type="Proteomes" id="UP001168972"/>
    </source>
</evidence>
<evidence type="ECO:0000256" key="9">
    <source>
        <dbReference type="PROSITE-ProRule" id="PRU00043"/>
    </source>
</evidence>
<evidence type="ECO:0000313" key="11">
    <source>
        <dbReference type="EMBL" id="KAK0175452.1"/>
    </source>
</evidence>
<accession>A0AA39KVQ7</accession>
<sequence length="263" mass="28803">MHYEWGPHPACPQVQATDPDCGVNSMVNYTLAAGQLASEQLFVRSDTGEICVRSPLDREIASYLELPVIATDRGGLSTNSIVRVQILDVNDNRPVFNPRDYNTTIRGDSPVTGVILRLIANDLDTGLFGEISYHITGGNDEGIFKIDRLTGEIQVAQPNLLSRRTIHQLNVTAIDGGELKSTLAARVFITVSTGQRLPSCERPRYSITAKENVLQNSIIGSVKETIFTESSTSAQIICAMRAGLKFLDLMVKARNEEKSLSHS</sequence>
<dbReference type="FunFam" id="2.60.40.60:FF:000116">
    <property type="entry name" value="Dachsous cadherin-related 2"/>
    <property type="match status" value="1"/>
</dbReference>
<keyword evidence="3" id="KW-0677">Repeat</keyword>
<dbReference type="PANTHER" id="PTHR24025">
    <property type="entry name" value="DESMOGLEIN FAMILY MEMBER"/>
    <property type="match status" value="1"/>
</dbReference>
<comment type="caution">
    <text evidence="11">The sequence shown here is derived from an EMBL/GenBank/DDBJ whole genome shotgun (WGS) entry which is preliminary data.</text>
</comment>
<gene>
    <name evidence="11" type="ORF">PV327_009200</name>
</gene>
<dbReference type="FunFam" id="2.60.40.60:FF:000092">
    <property type="entry name" value="Protocadherin 8"/>
    <property type="match status" value="1"/>
</dbReference>
<dbReference type="InterPro" id="IPR050971">
    <property type="entry name" value="Cadherin-domain_protein"/>
</dbReference>
<feature type="domain" description="Cadherin" evidence="10">
    <location>
        <begin position="97"/>
        <end position="205"/>
    </location>
</feature>
<organism evidence="11 12">
    <name type="scientific">Microctonus hyperodae</name>
    <name type="common">Parasitoid wasp</name>
    <dbReference type="NCBI Taxonomy" id="165561"/>
    <lineage>
        <taxon>Eukaryota</taxon>
        <taxon>Metazoa</taxon>
        <taxon>Ecdysozoa</taxon>
        <taxon>Arthropoda</taxon>
        <taxon>Hexapoda</taxon>
        <taxon>Insecta</taxon>
        <taxon>Pterygota</taxon>
        <taxon>Neoptera</taxon>
        <taxon>Endopterygota</taxon>
        <taxon>Hymenoptera</taxon>
        <taxon>Apocrita</taxon>
        <taxon>Ichneumonoidea</taxon>
        <taxon>Braconidae</taxon>
        <taxon>Euphorinae</taxon>
        <taxon>Microctonus</taxon>
    </lineage>
</organism>
<dbReference type="InterPro" id="IPR015919">
    <property type="entry name" value="Cadherin-like_sf"/>
</dbReference>
<dbReference type="SUPFAM" id="SSF49313">
    <property type="entry name" value="Cadherin-like"/>
    <property type="match status" value="2"/>
</dbReference>
<keyword evidence="4 9" id="KW-0106">Calcium</keyword>
<protein>
    <recommendedName>
        <fullName evidence="10">Cadherin domain-containing protein</fullName>
    </recommendedName>
</protein>
<feature type="domain" description="Cadherin" evidence="10">
    <location>
        <begin position="13"/>
        <end position="96"/>
    </location>
</feature>
<dbReference type="AlphaFoldDB" id="A0AA39KVQ7"/>
<dbReference type="GO" id="GO:0007156">
    <property type="term" value="P:homophilic cell adhesion via plasma membrane adhesion molecules"/>
    <property type="evidence" value="ECO:0007669"/>
    <property type="project" value="InterPro"/>
</dbReference>
<evidence type="ECO:0000256" key="1">
    <source>
        <dbReference type="ARBA" id="ARBA00004370"/>
    </source>
</evidence>
<dbReference type="CDD" id="cd11304">
    <property type="entry name" value="Cadherin_repeat"/>
    <property type="match status" value="2"/>
</dbReference>
<dbReference type="GO" id="GO:0005911">
    <property type="term" value="C:cell-cell junction"/>
    <property type="evidence" value="ECO:0007669"/>
    <property type="project" value="TreeGrafter"/>
</dbReference>
<evidence type="ECO:0000256" key="5">
    <source>
        <dbReference type="ARBA" id="ARBA00022889"/>
    </source>
</evidence>
<evidence type="ECO:0000256" key="7">
    <source>
        <dbReference type="ARBA" id="ARBA00023136"/>
    </source>
</evidence>
<evidence type="ECO:0000256" key="4">
    <source>
        <dbReference type="ARBA" id="ARBA00022837"/>
    </source>
</evidence>
<reference evidence="11" key="2">
    <citation type="submission" date="2023-03" db="EMBL/GenBank/DDBJ databases">
        <authorList>
            <person name="Inwood S.N."/>
            <person name="Skelly J.G."/>
            <person name="Guhlin J."/>
            <person name="Harrop T.W.R."/>
            <person name="Goldson S.G."/>
            <person name="Dearden P.K."/>
        </authorList>
    </citation>
    <scope>NUCLEOTIDE SEQUENCE</scope>
    <source>
        <strain evidence="11">Lincoln</strain>
        <tissue evidence="11">Whole body</tissue>
    </source>
</reference>
<keyword evidence="8" id="KW-0325">Glycoprotein</keyword>
<comment type="subcellular location">
    <subcellularLocation>
        <location evidence="1">Membrane</location>
    </subcellularLocation>
</comment>
<evidence type="ECO:0000256" key="3">
    <source>
        <dbReference type="ARBA" id="ARBA00022737"/>
    </source>
</evidence>
<dbReference type="PANTHER" id="PTHR24025:SF28">
    <property type="entry name" value="PUTATIVE-RELATED"/>
    <property type="match status" value="1"/>
</dbReference>
<dbReference type="EMBL" id="JAQQBR010000005">
    <property type="protein sequence ID" value="KAK0175452.1"/>
    <property type="molecule type" value="Genomic_DNA"/>
</dbReference>
<keyword evidence="2" id="KW-0812">Transmembrane</keyword>
<name>A0AA39KVQ7_MICHY</name>
<dbReference type="Proteomes" id="UP001168972">
    <property type="component" value="Unassembled WGS sequence"/>
</dbReference>
<dbReference type="PROSITE" id="PS00232">
    <property type="entry name" value="CADHERIN_1"/>
    <property type="match status" value="1"/>
</dbReference>
<keyword evidence="12" id="KW-1185">Reference proteome</keyword>
<proteinExistence type="predicted"/>
<dbReference type="Pfam" id="PF00028">
    <property type="entry name" value="Cadherin"/>
    <property type="match status" value="2"/>
</dbReference>
<keyword evidence="6" id="KW-1133">Transmembrane helix</keyword>
<dbReference type="InterPro" id="IPR020894">
    <property type="entry name" value="Cadherin_CS"/>
</dbReference>
<evidence type="ECO:0000256" key="2">
    <source>
        <dbReference type="ARBA" id="ARBA00022692"/>
    </source>
</evidence>
<dbReference type="SMART" id="SM00112">
    <property type="entry name" value="CA"/>
    <property type="match status" value="2"/>
</dbReference>